<dbReference type="SUPFAM" id="SSF53474">
    <property type="entry name" value="alpha/beta-Hydrolases"/>
    <property type="match status" value="1"/>
</dbReference>
<accession>A0ABN2VGJ5</accession>
<sequence>MRREAAMTAGETGTAGEAGEEYRRLALDAPPPGPVRGAVLLLPGGRADGHSRPARFGPTVLRMLPFRSAIRSATAGHAVVTGIVRYRHRGWNGRHEDPLRDTEAALDRLAGRLGPVPVVLVGHSMGGRAALRAAGHPAVTGVVALAPWCPPQDPVPALPDVRTVIVHAERDRVTDPAASAALAARARRAGTPVCRLVLAGGDHAMLRQAGTWHRTTAAVTAGLLGTAPLPPPVAHALTEGPDSPSGLAIALPRRATPRPPRA</sequence>
<reference evidence="3 4" key="1">
    <citation type="journal article" date="2019" name="Int. J. Syst. Evol. Microbiol.">
        <title>The Global Catalogue of Microorganisms (GCM) 10K type strain sequencing project: providing services to taxonomists for standard genome sequencing and annotation.</title>
        <authorList>
            <consortium name="The Broad Institute Genomics Platform"/>
            <consortium name="The Broad Institute Genome Sequencing Center for Infectious Disease"/>
            <person name="Wu L."/>
            <person name="Ma J."/>
        </authorList>
    </citation>
    <scope>NUCLEOTIDE SEQUENCE [LARGE SCALE GENOMIC DNA]</scope>
    <source>
        <strain evidence="3 4">JCM 14549</strain>
    </source>
</reference>
<organism evidence="3 4">
    <name type="scientific">Streptomyces cheonanensis</name>
    <dbReference type="NCBI Taxonomy" id="312720"/>
    <lineage>
        <taxon>Bacteria</taxon>
        <taxon>Bacillati</taxon>
        <taxon>Actinomycetota</taxon>
        <taxon>Actinomycetes</taxon>
        <taxon>Kitasatosporales</taxon>
        <taxon>Streptomycetaceae</taxon>
        <taxon>Streptomyces</taxon>
    </lineage>
</organism>
<evidence type="ECO:0000256" key="1">
    <source>
        <dbReference type="SAM" id="MobiDB-lite"/>
    </source>
</evidence>
<evidence type="ECO:0000259" key="2">
    <source>
        <dbReference type="Pfam" id="PF12146"/>
    </source>
</evidence>
<dbReference type="EMBL" id="BAAANQ010000010">
    <property type="protein sequence ID" value="GAA2061343.1"/>
    <property type="molecule type" value="Genomic_DNA"/>
</dbReference>
<feature type="region of interest" description="Disordered" evidence="1">
    <location>
        <begin position="236"/>
        <end position="262"/>
    </location>
</feature>
<protein>
    <submittedName>
        <fullName evidence="3">Alpha/beta hydrolase</fullName>
    </submittedName>
</protein>
<gene>
    <name evidence="3" type="ORF">GCM10009757_44580</name>
</gene>
<dbReference type="InterPro" id="IPR029058">
    <property type="entry name" value="AB_hydrolase_fold"/>
</dbReference>
<evidence type="ECO:0000313" key="3">
    <source>
        <dbReference type="EMBL" id="GAA2061343.1"/>
    </source>
</evidence>
<dbReference type="Pfam" id="PF12146">
    <property type="entry name" value="Hydrolase_4"/>
    <property type="match status" value="1"/>
</dbReference>
<proteinExistence type="predicted"/>
<keyword evidence="3" id="KW-0378">Hydrolase</keyword>
<comment type="caution">
    <text evidence="3">The sequence shown here is derived from an EMBL/GenBank/DDBJ whole genome shotgun (WGS) entry which is preliminary data.</text>
</comment>
<keyword evidence="4" id="KW-1185">Reference proteome</keyword>
<dbReference type="Gene3D" id="3.40.50.1820">
    <property type="entry name" value="alpha/beta hydrolase"/>
    <property type="match status" value="1"/>
</dbReference>
<dbReference type="Proteomes" id="UP001403094">
    <property type="component" value="Unassembled WGS sequence"/>
</dbReference>
<feature type="domain" description="Serine aminopeptidase S33" evidence="2">
    <location>
        <begin position="88"/>
        <end position="155"/>
    </location>
</feature>
<name>A0ABN2VGJ5_9ACTN</name>
<dbReference type="GO" id="GO:0016787">
    <property type="term" value="F:hydrolase activity"/>
    <property type="evidence" value="ECO:0007669"/>
    <property type="project" value="UniProtKB-KW"/>
</dbReference>
<dbReference type="InterPro" id="IPR022742">
    <property type="entry name" value="Hydrolase_4"/>
</dbReference>
<evidence type="ECO:0000313" key="4">
    <source>
        <dbReference type="Proteomes" id="UP001403094"/>
    </source>
</evidence>